<gene>
    <name evidence="2" type="ORF">GCM10022224_062190</name>
</gene>
<evidence type="ECO:0000259" key="1">
    <source>
        <dbReference type="Pfam" id="PF00535"/>
    </source>
</evidence>
<dbReference type="CDD" id="cd00761">
    <property type="entry name" value="Glyco_tranf_GTA_type"/>
    <property type="match status" value="1"/>
</dbReference>
<proteinExistence type="predicted"/>
<reference evidence="3" key="1">
    <citation type="journal article" date="2019" name="Int. J. Syst. Evol. Microbiol.">
        <title>The Global Catalogue of Microorganisms (GCM) 10K type strain sequencing project: providing services to taxonomists for standard genome sequencing and annotation.</title>
        <authorList>
            <consortium name="The Broad Institute Genomics Platform"/>
            <consortium name="The Broad Institute Genome Sequencing Center for Infectious Disease"/>
            <person name="Wu L."/>
            <person name="Ma J."/>
        </authorList>
    </citation>
    <scope>NUCLEOTIDE SEQUENCE [LARGE SCALE GENOMIC DNA]</scope>
    <source>
        <strain evidence="3">JCM 16904</strain>
    </source>
</reference>
<organism evidence="2 3">
    <name type="scientific">Nonomuraea antimicrobica</name>
    <dbReference type="NCBI Taxonomy" id="561173"/>
    <lineage>
        <taxon>Bacteria</taxon>
        <taxon>Bacillati</taxon>
        <taxon>Actinomycetota</taxon>
        <taxon>Actinomycetes</taxon>
        <taxon>Streptosporangiales</taxon>
        <taxon>Streptosporangiaceae</taxon>
        <taxon>Nonomuraea</taxon>
    </lineage>
</organism>
<feature type="domain" description="Glycosyltransferase 2-like" evidence="1">
    <location>
        <begin position="5"/>
        <end position="132"/>
    </location>
</feature>
<protein>
    <submittedName>
        <fullName evidence="2">Glycosyltransferase family 2 protein</fullName>
    </submittedName>
</protein>
<dbReference type="RefSeq" id="WP_344886265.1">
    <property type="nucleotide sequence ID" value="NZ_BAAAZP010000109.1"/>
</dbReference>
<keyword evidence="3" id="KW-1185">Reference proteome</keyword>
<dbReference type="InterPro" id="IPR029044">
    <property type="entry name" value="Nucleotide-diphossugar_trans"/>
</dbReference>
<dbReference type="PANTHER" id="PTHR43685">
    <property type="entry name" value="GLYCOSYLTRANSFERASE"/>
    <property type="match status" value="1"/>
</dbReference>
<comment type="caution">
    <text evidence="2">The sequence shown here is derived from an EMBL/GenBank/DDBJ whole genome shotgun (WGS) entry which is preliminary data.</text>
</comment>
<dbReference type="Gene3D" id="3.90.550.10">
    <property type="entry name" value="Spore Coat Polysaccharide Biosynthesis Protein SpsA, Chain A"/>
    <property type="match status" value="1"/>
</dbReference>
<evidence type="ECO:0000313" key="3">
    <source>
        <dbReference type="Proteomes" id="UP001500902"/>
    </source>
</evidence>
<dbReference type="PANTHER" id="PTHR43685:SF2">
    <property type="entry name" value="GLYCOSYLTRANSFERASE 2-LIKE DOMAIN-CONTAINING PROTEIN"/>
    <property type="match status" value="1"/>
</dbReference>
<dbReference type="EMBL" id="BAAAZP010000109">
    <property type="protein sequence ID" value="GAA3688366.1"/>
    <property type="molecule type" value="Genomic_DNA"/>
</dbReference>
<dbReference type="SUPFAM" id="SSF53448">
    <property type="entry name" value="Nucleotide-diphospho-sugar transferases"/>
    <property type="match status" value="1"/>
</dbReference>
<name>A0ABP7CDP1_9ACTN</name>
<dbReference type="InterPro" id="IPR050834">
    <property type="entry name" value="Glycosyltransf_2"/>
</dbReference>
<dbReference type="Pfam" id="PF00535">
    <property type="entry name" value="Glycos_transf_2"/>
    <property type="match status" value="1"/>
</dbReference>
<sequence>MITLSVVVPVRDGERFIADALTSLSRNARHDFEFIVVNDGSVDATGDIIDDFAGDLPGLTVLRNPAPVGLADARNTGLSAASGRYVTFMDGDDWLAPGYLAQLVEAIDGLGCDFVRTDHVQVEGRKRVVHRAPLARRGVVHDPRDAILPASVRTMVDYPYAWAGVYRRSLRDLLHFPGSLHTAEDRPWIWRLHREAATFAVVSLAGVFYRRMVSGSLTQVGDERQLHFFDAFELVFKNLEPRFLPKAVRNFCALLAHHLEIGGRLTPALRARFEERGAQMVRALPAELVSESVARMSVEREATLRALVPDLPSSPNVRVRRDREES</sequence>
<dbReference type="Proteomes" id="UP001500902">
    <property type="component" value="Unassembled WGS sequence"/>
</dbReference>
<dbReference type="InterPro" id="IPR001173">
    <property type="entry name" value="Glyco_trans_2-like"/>
</dbReference>
<accession>A0ABP7CDP1</accession>
<evidence type="ECO:0000313" key="2">
    <source>
        <dbReference type="EMBL" id="GAA3688366.1"/>
    </source>
</evidence>